<name>A0A656D4T3_KRYT1</name>
<dbReference type="Gene3D" id="3.10.620.30">
    <property type="match status" value="1"/>
</dbReference>
<evidence type="ECO:0000313" key="3">
    <source>
        <dbReference type="Proteomes" id="UP000243065"/>
    </source>
</evidence>
<evidence type="ECO:0000256" key="1">
    <source>
        <dbReference type="SAM" id="SignalP"/>
    </source>
</evidence>
<dbReference type="OrthoDB" id="9765250at2"/>
<dbReference type="InterPro" id="IPR038765">
    <property type="entry name" value="Papain-like_cys_pep_sf"/>
</dbReference>
<dbReference type="RefSeq" id="WP_072150141.1">
    <property type="nucleotide sequence ID" value="NZ_CZVU01000023.1"/>
</dbReference>
<feature type="chain" id="PRO_5024798044" description="Transglutaminase-like superfamily protein" evidence="1">
    <location>
        <begin position="18"/>
        <end position="657"/>
    </location>
</feature>
<sequence length="657" mass="75580">MKLRLILFFTALNLAVAQNLTSPQTIAGFSPFVNSVLSSTLNPAGLTRVYDWNVGLMGYYTKHLGSGMHSVGIAKRFSEKQTIGFIYSPGAVLEFIFPSPVSINIGNSILNAEFQRKIVYSSNYAFAYALKLSNETSIGLSTRYISQNFFETDYKIQSTDSLPNINIETFQYKSSFLNSKISLLYEPSPKISLVFTFENLPIKFDKGFPEKFKNFEIDNKFKLQTSLGFRFRNFKWGVEISSLGDLLSGFEVQPIENLFLRCGLSSENLKVNAFLAGVGLRTGIFQFDIAYLKNTSNIWSDNKLTQSEFLSSHIRDIELNKFITDRITFSISIDMSRWHEKNLRIKNIVIQNEIFPHLIDELERKKIGFIEVENISNKTLNAKIEPKSTLIDIEVEPEEFQIKPYETKTILAYIFKKSNNPEIKEKTKVDIKFDIKSIPNVPDETKRIKISVYGKNDWNGNVEDLKFFLKFDSPEILSLTRKVIWERKDTLEKIDPMLRKFYQAKFLFDELSKIITYVSDPSLSIDRVQYPEETLKLHTGDCDDLAVLYASMLGSVGIDFAFVDVKAMRKPNESHVYILFDSGIDKKYALNITDNEKRYTIIKNKDGVETLWIPIETTLVREKFDRAWEVGAEQFFDDFELNLGQTKGKARIVFIQK</sequence>
<evidence type="ECO:0008006" key="4">
    <source>
        <dbReference type="Google" id="ProtNLM"/>
    </source>
</evidence>
<feature type="signal peptide" evidence="1">
    <location>
        <begin position="1"/>
        <end position="17"/>
    </location>
</feature>
<reference evidence="2 3" key="1">
    <citation type="submission" date="2015-11" db="EMBL/GenBank/DDBJ databases">
        <authorList>
            <person name="Varghese N."/>
        </authorList>
    </citation>
    <scope>NUCLEOTIDE SEQUENCE [LARGE SCALE GENOMIC DNA]</scope>
    <source>
        <strain evidence="2 3">JGI-24</strain>
    </source>
</reference>
<dbReference type="Proteomes" id="UP000243065">
    <property type="component" value="Unassembled WGS sequence"/>
</dbReference>
<dbReference type="AlphaFoldDB" id="A0A656D4T3"/>
<dbReference type="EMBL" id="CZVU01000023">
    <property type="protein sequence ID" value="CUS99931.1"/>
    <property type="molecule type" value="Genomic_DNA"/>
</dbReference>
<dbReference type="SUPFAM" id="SSF54001">
    <property type="entry name" value="Cysteine proteinases"/>
    <property type="match status" value="1"/>
</dbReference>
<organism evidence="2 3">
    <name type="scientific">Kryptobacter tengchongensis</name>
    <dbReference type="NCBI Taxonomy" id="1643429"/>
    <lineage>
        <taxon>Bacteria</taxon>
        <taxon>Pseudomonadati</taxon>
        <taxon>Candidatus Kryptoniota</taxon>
        <taxon>Candidatus Kryptobacter</taxon>
    </lineage>
</organism>
<proteinExistence type="predicted"/>
<protein>
    <recommendedName>
        <fullName evidence="4">Transglutaminase-like superfamily protein</fullName>
    </recommendedName>
</protein>
<accession>A0A656D4T3</accession>
<keyword evidence="3" id="KW-1185">Reference proteome</keyword>
<gene>
    <name evidence="2" type="ORF">JGI24_00690</name>
</gene>
<dbReference type="Gene3D" id="2.40.160.60">
    <property type="entry name" value="Outer membrane protein transport protein (OMPP1/FadL/TodX)"/>
    <property type="match status" value="1"/>
</dbReference>
<keyword evidence="1" id="KW-0732">Signal</keyword>
<evidence type="ECO:0000313" key="2">
    <source>
        <dbReference type="EMBL" id="CUS99931.1"/>
    </source>
</evidence>